<name>A0A5E4YWD8_9BURK</name>
<feature type="compositionally biased region" description="Basic and acidic residues" evidence="1">
    <location>
        <begin position="471"/>
        <end position="496"/>
    </location>
</feature>
<keyword evidence="2" id="KW-1133">Transmembrane helix</keyword>
<evidence type="ECO:0000256" key="2">
    <source>
        <dbReference type="SAM" id="Phobius"/>
    </source>
</evidence>
<dbReference type="OrthoDB" id="8574245at2"/>
<gene>
    <name evidence="4" type="ORF">PCO31010_04837</name>
</gene>
<feature type="transmembrane region" description="Helical" evidence="2">
    <location>
        <begin position="588"/>
        <end position="607"/>
    </location>
</feature>
<feature type="region of interest" description="Disordered" evidence="1">
    <location>
        <begin position="464"/>
        <end position="496"/>
    </location>
</feature>
<keyword evidence="2" id="KW-0812">Transmembrane</keyword>
<evidence type="ECO:0000313" key="4">
    <source>
        <dbReference type="EMBL" id="VVE53211.1"/>
    </source>
</evidence>
<dbReference type="RefSeq" id="WP_150666446.1">
    <property type="nucleotide sequence ID" value="NZ_CABPSA010000011.1"/>
</dbReference>
<protein>
    <submittedName>
        <fullName evidence="4">Uncharacterized protein</fullName>
    </submittedName>
</protein>
<dbReference type="EMBL" id="CABPSA010000011">
    <property type="protein sequence ID" value="VVE53211.1"/>
    <property type="molecule type" value="Genomic_DNA"/>
</dbReference>
<sequence length="608" mass="68108">MESDVFCVGIGVRVGCRYGLAGVTMKRIALIALCLCLVARSTSDAQANPLTRAFTTLVINQIIALVTQKAVQRDGVRPDDPMLDETHRAMSLVATEYAQQSVNERFLMAANGPTWFGLASVLLGSQLGQIAAAKIEDKKVTISATPDGAFEVTHEWHEPAKKVWVPTYTGSTSPAAKQSPWAAVAATGARVYADRNCDTAECALFPKESWGNRPRPDELYRGWFELKKSNIVAYAENWAQVNAYLLVYAQAELIDEEKKFRNLQVDVPDNNKEKTGYQSYFPQVSYEYEECKDVVERRLDFSNPACTKERQESPSVLKDYLCTSEYETKQCNWKSSFESFVSISLPSISRSVPDSRPGRRKEREVYDSLDEAFDGLTDDEKRLELNPGFVANVANALVSKASQRRDYAGVPHSVTSPITPQDVKALTDERGRDLAPRVVDVFSRPMDEYERVVPISVTVVPDRIWPGTRPWPDDRRDPRDRERPYEPDRERPVDPLSRDVNVVNRPTVDIGNPIKVDLGTAPQVATPTLEDPPTAAMILDPILKLVPGFKEWKTPKYKAQCPRPSFELFNTQIRMDAMCDLAEKYRPMITSIMLAVFVLIAATIVLAA</sequence>
<dbReference type="Proteomes" id="UP000343335">
    <property type="component" value="Unassembled WGS sequence"/>
</dbReference>
<evidence type="ECO:0000256" key="3">
    <source>
        <dbReference type="SAM" id="SignalP"/>
    </source>
</evidence>
<evidence type="ECO:0000313" key="5">
    <source>
        <dbReference type="Proteomes" id="UP000343335"/>
    </source>
</evidence>
<reference evidence="4 5" key="1">
    <citation type="submission" date="2019-08" db="EMBL/GenBank/DDBJ databases">
        <authorList>
            <person name="Peeters C."/>
        </authorList>
    </citation>
    <scope>NUCLEOTIDE SEQUENCE [LARGE SCALE GENOMIC DNA]</scope>
    <source>
        <strain evidence="4 5">LMG 31010</strain>
    </source>
</reference>
<feature type="chain" id="PRO_5022835681" evidence="3">
    <location>
        <begin position="48"/>
        <end position="608"/>
    </location>
</feature>
<organism evidence="4 5">
    <name type="scientific">Pandoraea commovens</name>
    <dbReference type="NCBI Taxonomy" id="2508289"/>
    <lineage>
        <taxon>Bacteria</taxon>
        <taxon>Pseudomonadati</taxon>
        <taxon>Pseudomonadota</taxon>
        <taxon>Betaproteobacteria</taxon>
        <taxon>Burkholderiales</taxon>
        <taxon>Burkholderiaceae</taxon>
        <taxon>Pandoraea</taxon>
    </lineage>
</organism>
<dbReference type="AlphaFoldDB" id="A0A5E4YWD8"/>
<proteinExistence type="predicted"/>
<accession>A0A5E4YWD8</accession>
<keyword evidence="2" id="KW-0472">Membrane</keyword>
<keyword evidence="3" id="KW-0732">Signal</keyword>
<evidence type="ECO:0000256" key="1">
    <source>
        <dbReference type="SAM" id="MobiDB-lite"/>
    </source>
</evidence>
<feature type="signal peptide" evidence="3">
    <location>
        <begin position="1"/>
        <end position="47"/>
    </location>
</feature>